<accession>A0A835VY51</accession>
<keyword evidence="3" id="KW-1185">Reference proteome</keyword>
<name>A0A835VY51_CHLIN</name>
<feature type="region of interest" description="Disordered" evidence="1">
    <location>
        <begin position="198"/>
        <end position="220"/>
    </location>
</feature>
<sequence>MRTGAQKGPQGGLRIEYDGASSNGAAQPAVRTVPIDLALLREHWTVKAQPSAAADPIAGAARPAPAPGLSATPQVSAVPGPIASSVGPPHHGASAALPKPPAPLGPSHIHPSRLCRSFSVQELPHTESLAAETCVRAGVAPGKTDGRVRLGRRSATSSVYGDRSSHGPGSSPAPFLMVSGEPMAVGTAPSALGPALSNASSPFTTGAKSSSMMGGSGGAQRWTQSARNLFAALPGLCEVGLSDGAESKQHGGRGREPIEKRVWGGRLLRSQSKEAGTMLSMLSMLDSMGALPLTPRSQLATSTPPNGPATGDATVAAGLSVGGAPATPPSASGRFPVSASFGGAQGGGGAGSSSALNIMELSRSSFGAAAVFGLNRLSSLDSCTLHQLDRALSSASLEAAAHAAAASVHAATVHAASAARAVQQAAASSHASSLANGNGNGHANGHANGVNGCAASPTVGSSSSSVGLAASTPTHGVSLSSLSLSNGLPAIHKVRPVGSVTSMSLSLPAAGGGGGGGLSGAAGGGGGGGPASGTTMTRQDSTLFEFAEEQSSLAAAAAAAAQVGGSVSGGYGYYSSGLSGLVGSFGCATSGASMYAHLTNTGNGHGGMATGGGTGGGAGGGLSGPNDFLVLLSANSSHIASVSASPNHHQPAVSLAALLATNRCSSGGAAVFTSSPGPATPGAAAAQYSFSTAAQLCGTPGAGAGPGSIRRFVDPSNAASGATAITSTTVVSPRAVADRAAAAAAVAARAAAASPAAAVPSSPATSSMGGYVPKIKTAAAPSVMAFSHAAPDMRAFAFSSPEDFFAAAAVLMDVRLPSAHSEAEAAGGAAAAAAAADADAAAGEDGRASASSSGTATLGTAATLTTEGSSNKGLFSAAGSSLSPTGGAPLAAEAAEADCGADA</sequence>
<proteinExistence type="predicted"/>
<reference evidence="2" key="1">
    <citation type="journal article" date="2020" name="bioRxiv">
        <title>Comparative genomics of Chlamydomonas.</title>
        <authorList>
            <person name="Craig R.J."/>
            <person name="Hasan A.R."/>
            <person name="Ness R.W."/>
            <person name="Keightley P.D."/>
        </authorList>
    </citation>
    <scope>NUCLEOTIDE SEQUENCE</scope>
    <source>
        <strain evidence="2">SAG 7.73</strain>
    </source>
</reference>
<protein>
    <submittedName>
        <fullName evidence="2">Uncharacterized protein</fullName>
    </submittedName>
</protein>
<feature type="compositionally biased region" description="Polar residues" evidence="1">
    <location>
        <begin position="198"/>
        <end position="208"/>
    </location>
</feature>
<evidence type="ECO:0000256" key="1">
    <source>
        <dbReference type="SAM" id="MobiDB-lite"/>
    </source>
</evidence>
<dbReference type="Proteomes" id="UP000650467">
    <property type="component" value="Unassembled WGS sequence"/>
</dbReference>
<organism evidence="2 3">
    <name type="scientific">Chlamydomonas incerta</name>
    <dbReference type="NCBI Taxonomy" id="51695"/>
    <lineage>
        <taxon>Eukaryota</taxon>
        <taxon>Viridiplantae</taxon>
        <taxon>Chlorophyta</taxon>
        <taxon>core chlorophytes</taxon>
        <taxon>Chlorophyceae</taxon>
        <taxon>CS clade</taxon>
        <taxon>Chlamydomonadales</taxon>
        <taxon>Chlamydomonadaceae</taxon>
        <taxon>Chlamydomonas</taxon>
    </lineage>
</organism>
<gene>
    <name evidence="2" type="ORF">HXX76_011107</name>
</gene>
<evidence type="ECO:0000313" key="3">
    <source>
        <dbReference type="Proteomes" id="UP000650467"/>
    </source>
</evidence>
<feature type="region of interest" description="Disordered" evidence="1">
    <location>
        <begin position="142"/>
        <end position="178"/>
    </location>
</feature>
<feature type="region of interest" description="Disordered" evidence="1">
    <location>
        <begin position="1"/>
        <end position="25"/>
    </location>
</feature>
<feature type="compositionally biased region" description="Polar residues" evidence="1">
    <location>
        <begin position="295"/>
        <end position="304"/>
    </location>
</feature>
<feature type="region of interest" description="Disordered" evidence="1">
    <location>
        <begin position="57"/>
        <end position="100"/>
    </location>
</feature>
<evidence type="ECO:0000313" key="2">
    <source>
        <dbReference type="EMBL" id="KAG2429341.1"/>
    </source>
</evidence>
<feature type="region of interest" description="Disordered" evidence="1">
    <location>
        <begin position="866"/>
        <end position="903"/>
    </location>
</feature>
<dbReference type="OrthoDB" id="10677729at2759"/>
<dbReference type="AlphaFoldDB" id="A0A835VY51"/>
<dbReference type="EMBL" id="JAEHOC010000031">
    <property type="protein sequence ID" value="KAG2429341.1"/>
    <property type="molecule type" value="Genomic_DNA"/>
</dbReference>
<comment type="caution">
    <text evidence="2">The sequence shown here is derived from an EMBL/GenBank/DDBJ whole genome shotgun (WGS) entry which is preliminary data.</text>
</comment>
<feature type="region of interest" description="Disordered" evidence="1">
    <location>
        <begin position="294"/>
        <end position="332"/>
    </location>
</feature>